<dbReference type="EMBL" id="JAGGDJ010000014">
    <property type="protein sequence ID" value="MBO7745999.1"/>
    <property type="molecule type" value="Genomic_DNA"/>
</dbReference>
<sequence>MPVVLRHRASGEIACGMLKNVYEFAYFGALWWEDNETAEREAEAALAQAGYEDDGGWDALDIREERLKLFNVKLNNDRRRRLVLEPDGTVAVIKT</sequence>
<name>A0ABS3WCE1_9BACL</name>
<dbReference type="Proteomes" id="UP000670947">
    <property type="component" value="Unassembled WGS sequence"/>
</dbReference>
<keyword evidence="2" id="KW-1185">Reference proteome</keyword>
<evidence type="ECO:0000313" key="2">
    <source>
        <dbReference type="Proteomes" id="UP000670947"/>
    </source>
</evidence>
<reference evidence="1 2" key="1">
    <citation type="submission" date="2021-03" db="EMBL/GenBank/DDBJ databases">
        <title>Paenibacillus artemisicola MWE-103 whole genome sequence.</title>
        <authorList>
            <person name="Ham Y.J."/>
        </authorList>
    </citation>
    <scope>NUCLEOTIDE SEQUENCE [LARGE SCALE GENOMIC DNA]</scope>
    <source>
        <strain evidence="1 2">MWE-103</strain>
    </source>
</reference>
<protein>
    <submittedName>
        <fullName evidence="1">Uncharacterized protein</fullName>
    </submittedName>
</protein>
<gene>
    <name evidence="1" type="ORF">I8J29_17460</name>
</gene>
<dbReference type="RefSeq" id="WP_208848813.1">
    <property type="nucleotide sequence ID" value="NZ_JAGGDJ010000014.1"/>
</dbReference>
<organism evidence="1 2">
    <name type="scientific">Paenibacillus artemisiicola</name>
    <dbReference type="NCBI Taxonomy" id="1172618"/>
    <lineage>
        <taxon>Bacteria</taxon>
        <taxon>Bacillati</taxon>
        <taxon>Bacillota</taxon>
        <taxon>Bacilli</taxon>
        <taxon>Bacillales</taxon>
        <taxon>Paenibacillaceae</taxon>
        <taxon>Paenibacillus</taxon>
    </lineage>
</organism>
<comment type="caution">
    <text evidence="1">The sequence shown here is derived from an EMBL/GenBank/DDBJ whole genome shotgun (WGS) entry which is preliminary data.</text>
</comment>
<evidence type="ECO:0000313" key="1">
    <source>
        <dbReference type="EMBL" id="MBO7745999.1"/>
    </source>
</evidence>
<proteinExistence type="predicted"/>
<accession>A0ABS3WCE1</accession>